<dbReference type="AlphaFoldDB" id="A0A964RMX6"/>
<evidence type="ECO:0000313" key="1">
    <source>
        <dbReference type="EMBL" id="MVX64651.1"/>
    </source>
</evidence>
<organism evidence="1 2">
    <name type="scientific">Clostridium chromiireducens</name>
    <dbReference type="NCBI Taxonomy" id="225345"/>
    <lineage>
        <taxon>Bacteria</taxon>
        <taxon>Bacillati</taxon>
        <taxon>Bacillota</taxon>
        <taxon>Clostridia</taxon>
        <taxon>Eubacteriales</taxon>
        <taxon>Clostridiaceae</taxon>
        <taxon>Clostridium</taxon>
    </lineage>
</organism>
<comment type="caution">
    <text evidence="1">The sequence shown here is derived from an EMBL/GenBank/DDBJ whole genome shotgun (WGS) entry which is preliminary data.</text>
</comment>
<proteinExistence type="predicted"/>
<evidence type="ECO:0000313" key="2">
    <source>
        <dbReference type="Proteomes" id="UP000656077"/>
    </source>
</evidence>
<dbReference type="Proteomes" id="UP000656077">
    <property type="component" value="Unassembled WGS sequence"/>
</dbReference>
<dbReference type="RefSeq" id="WP_160359534.1">
    <property type="nucleotide sequence ID" value="NZ_WSRQ01000019.1"/>
</dbReference>
<accession>A0A964RMX6</accession>
<gene>
    <name evidence="1" type="ORF">GKZ28_13205</name>
</gene>
<protein>
    <submittedName>
        <fullName evidence="1">Uncharacterized protein</fullName>
    </submittedName>
</protein>
<dbReference type="EMBL" id="WSRQ01000019">
    <property type="protein sequence ID" value="MVX64651.1"/>
    <property type="molecule type" value="Genomic_DNA"/>
</dbReference>
<name>A0A964RMX6_9CLOT</name>
<sequence>MFNIFNKKIIKYGKYKIKYKLRKSQLDGLLELVRKNTEITNDGNGEIKFTTNNIKKLLEYLTNNITNINKINNYKYTIDELLELKDEDLQKCIKKLMDILTNIINEYKNIIINKVDNIGRTLKEINKIEKINAGEL</sequence>
<reference evidence="1" key="1">
    <citation type="submission" date="2019-12" db="EMBL/GenBank/DDBJ databases">
        <title>Microbes associate with the intestines of laboratory mice.</title>
        <authorList>
            <person name="Navarre W."/>
            <person name="Wong E."/>
        </authorList>
    </citation>
    <scope>NUCLEOTIDE SEQUENCE</scope>
    <source>
        <strain evidence="1">NM79_F5</strain>
    </source>
</reference>